<evidence type="ECO:0000313" key="1">
    <source>
        <dbReference type="EMBL" id="POE21496.1"/>
    </source>
</evidence>
<sequence length="373" mass="42898">HYQYDKAGRLIRKQVVQPGYRPQVWHYRWDSRNQLRVVDTPTGERWFYRYDPFGRRTGKRCEQTQDDIRYLWDGDQIAEVRHYRNGERVARRHWVHNGWELLVQQRQNTDGRWETDFVTSSQNGEPQALYRPDGTLRWQAPKSTLWGQRLGSTEDPADPGLAFAGQYRDTESGLCYNRFRYYDPAGGCYVSPDPIGIAGGESNYGYVQNPNELIDPLGLAGCSKYLKGWGRGKAGFENFWNNSTQKQFMNAWSNPKFKENIMDRLRKAGGSKGGGFHEWLPVSQADKFKQMGVSFNDYMKWRTPTGQVKFLDDLGVMGTHTLPHSGGVTTQSSLAHSELIKIAGKATDINSYLNAVRKWSSKRLPFGPFDLPF</sequence>
<dbReference type="PANTHER" id="PTHR32305">
    <property type="match status" value="1"/>
</dbReference>
<feature type="non-terminal residue" evidence="1">
    <location>
        <position position="1"/>
    </location>
</feature>
<dbReference type="AlphaFoldDB" id="A0ABD6VIZ2"/>
<protein>
    <submittedName>
        <fullName evidence="1">Type IV secretion protein Rhs</fullName>
    </submittedName>
</protein>
<dbReference type="NCBIfam" id="TIGR03696">
    <property type="entry name" value="Rhs_assc_core"/>
    <property type="match status" value="1"/>
</dbReference>
<comment type="caution">
    <text evidence="1">The sequence shown here is derived from an EMBL/GenBank/DDBJ whole genome shotgun (WGS) entry which is preliminary data.</text>
</comment>
<gene>
    <name evidence="1" type="ORF">BV926_22940</name>
</gene>
<dbReference type="Gene3D" id="2.180.10.10">
    <property type="entry name" value="RHS repeat-associated core"/>
    <property type="match status" value="1"/>
</dbReference>
<name>A0ABD6VIZ2_9GAMM</name>
<dbReference type="InterPro" id="IPR050708">
    <property type="entry name" value="T6SS_VgrG/RHS"/>
</dbReference>
<dbReference type="PANTHER" id="PTHR32305:SF15">
    <property type="entry name" value="PROTEIN RHSA-RELATED"/>
    <property type="match status" value="1"/>
</dbReference>
<dbReference type="RefSeq" id="WP_146043967.1">
    <property type="nucleotide sequence ID" value="NZ_MTAO01000043.1"/>
</dbReference>
<proteinExistence type="predicted"/>
<dbReference type="Proteomes" id="UP000237274">
    <property type="component" value="Unassembled WGS sequence"/>
</dbReference>
<dbReference type="EMBL" id="MTAO01000043">
    <property type="protein sequence ID" value="POE21496.1"/>
    <property type="molecule type" value="Genomic_DNA"/>
</dbReference>
<reference evidence="1 2" key="1">
    <citation type="submission" date="2017-01" db="EMBL/GenBank/DDBJ databases">
        <title>Comparative Genomics of 38 Pectobacterium strains comprising three species revealed the characteristics of Pectobacterium carotovorum.</title>
        <authorList>
            <person name="Xie H."/>
            <person name="Ma Y."/>
            <person name="Li X."/>
        </authorList>
    </citation>
    <scope>NUCLEOTIDE SEQUENCE [LARGE SCALE GENOMIC DNA]</scope>
    <source>
        <strain evidence="1 2">Q142</strain>
    </source>
</reference>
<accession>A0ABD6VIZ2</accession>
<dbReference type="InterPro" id="IPR022385">
    <property type="entry name" value="Rhs_assc_core"/>
</dbReference>
<organism evidence="1 2">
    <name type="scientific">Pectobacterium odoriferum</name>
    <dbReference type="NCBI Taxonomy" id="78398"/>
    <lineage>
        <taxon>Bacteria</taxon>
        <taxon>Pseudomonadati</taxon>
        <taxon>Pseudomonadota</taxon>
        <taxon>Gammaproteobacteria</taxon>
        <taxon>Enterobacterales</taxon>
        <taxon>Pectobacteriaceae</taxon>
        <taxon>Pectobacterium</taxon>
    </lineage>
</organism>
<evidence type="ECO:0000313" key="2">
    <source>
        <dbReference type="Proteomes" id="UP000237274"/>
    </source>
</evidence>